<comment type="cofactor">
    <cofactor evidence="1">
        <name>Zn(2+)</name>
        <dbReference type="ChEBI" id="CHEBI:29105"/>
    </cofactor>
</comment>
<keyword evidence="7" id="KW-1185">Reference proteome</keyword>
<dbReference type="NCBIfam" id="TIGR03964">
    <property type="entry name" value="mycofact_creat"/>
    <property type="match status" value="1"/>
</dbReference>
<evidence type="ECO:0000256" key="5">
    <source>
        <dbReference type="ARBA" id="ARBA00024029"/>
    </source>
</evidence>
<proteinExistence type="inferred from homology"/>
<comment type="similarity">
    <text evidence="5">Belongs to the creatininase superfamily.</text>
</comment>
<accession>A0ABP8ZDT2</accession>
<dbReference type="EMBL" id="BAABIE010000012">
    <property type="protein sequence ID" value="GAA4753910.1"/>
    <property type="molecule type" value="Genomic_DNA"/>
</dbReference>
<organism evidence="6 7">
    <name type="scientific">Gordonia alkaliphila</name>
    <dbReference type="NCBI Taxonomy" id="1053547"/>
    <lineage>
        <taxon>Bacteria</taxon>
        <taxon>Bacillati</taxon>
        <taxon>Actinomycetota</taxon>
        <taxon>Actinomycetes</taxon>
        <taxon>Mycobacteriales</taxon>
        <taxon>Gordoniaceae</taxon>
        <taxon>Gordonia</taxon>
    </lineage>
</organism>
<dbReference type="InterPro" id="IPR003785">
    <property type="entry name" value="Creatininase/forma_Hydrolase"/>
</dbReference>
<keyword evidence="4" id="KW-0862">Zinc</keyword>
<dbReference type="Pfam" id="PF02633">
    <property type="entry name" value="Creatininase"/>
    <property type="match status" value="1"/>
</dbReference>
<sequence>MNAVPRLASTVWPDLAGAAVTLVVPVGSLEQHGPHLPLDTDSRIGEAVATRAVAALGTAASAAPRVLLAPTVEYGASGEHEGFPGTISIGTEALTLLLLEFGRSACRWAQRLVFVNAHGGNGAAVMAAVAQLRAESRDAAWFPCAFPGADAHAGRTETAVLLDISPDRVRMDRAEAGNTAPIVDLLDDLRAVGTAGVSPNGVLGDPIGADPAHGARDLEEVAATLARALTEWTVDDAGRLR</sequence>
<dbReference type="RefSeq" id="WP_345313877.1">
    <property type="nucleotide sequence ID" value="NZ_BAABIE010000012.1"/>
</dbReference>
<dbReference type="Gene3D" id="3.40.50.10310">
    <property type="entry name" value="Creatininase"/>
    <property type="match status" value="1"/>
</dbReference>
<evidence type="ECO:0000256" key="1">
    <source>
        <dbReference type="ARBA" id="ARBA00001947"/>
    </source>
</evidence>
<keyword evidence="2" id="KW-0479">Metal-binding</keyword>
<dbReference type="PANTHER" id="PTHR35005:SF1">
    <property type="entry name" value="2-AMINO-5-FORMYLAMINO-6-RIBOSYLAMINOPYRIMIDIN-4(3H)-ONE 5'-MONOPHOSPHATE DEFORMYLASE"/>
    <property type="match status" value="1"/>
</dbReference>
<dbReference type="InterPro" id="IPR023871">
    <property type="entry name" value="MftE"/>
</dbReference>
<evidence type="ECO:0000313" key="7">
    <source>
        <dbReference type="Proteomes" id="UP001500822"/>
    </source>
</evidence>
<reference evidence="7" key="1">
    <citation type="journal article" date="2019" name="Int. J. Syst. Evol. Microbiol.">
        <title>The Global Catalogue of Microorganisms (GCM) 10K type strain sequencing project: providing services to taxonomists for standard genome sequencing and annotation.</title>
        <authorList>
            <consortium name="The Broad Institute Genomics Platform"/>
            <consortium name="The Broad Institute Genome Sequencing Center for Infectious Disease"/>
            <person name="Wu L."/>
            <person name="Ma J."/>
        </authorList>
    </citation>
    <scope>NUCLEOTIDE SEQUENCE [LARGE SCALE GENOMIC DNA]</scope>
    <source>
        <strain evidence="7">JCM 18077</strain>
    </source>
</reference>
<evidence type="ECO:0000256" key="2">
    <source>
        <dbReference type="ARBA" id="ARBA00022723"/>
    </source>
</evidence>
<dbReference type="PANTHER" id="PTHR35005">
    <property type="entry name" value="3-DEHYDRO-SCYLLO-INOSOSE HYDROLASE"/>
    <property type="match status" value="1"/>
</dbReference>
<dbReference type="SUPFAM" id="SSF102215">
    <property type="entry name" value="Creatininase"/>
    <property type="match status" value="1"/>
</dbReference>
<evidence type="ECO:0000256" key="3">
    <source>
        <dbReference type="ARBA" id="ARBA00022801"/>
    </source>
</evidence>
<keyword evidence="3" id="KW-0378">Hydrolase</keyword>
<evidence type="ECO:0000313" key="6">
    <source>
        <dbReference type="EMBL" id="GAA4753910.1"/>
    </source>
</evidence>
<dbReference type="Proteomes" id="UP001500822">
    <property type="component" value="Unassembled WGS sequence"/>
</dbReference>
<evidence type="ECO:0000256" key="4">
    <source>
        <dbReference type="ARBA" id="ARBA00022833"/>
    </source>
</evidence>
<comment type="caution">
    <text evidence="6">The sequence shown here is derived from an EMBL/GenBank/DDBJ whole genome shotgun (WGS) entry which is preliminary data.</text>
</comment>
<gene>
    <name evidence="6" type="primary">mftE</name>
    <name evidence="6" type="ORF">GCM10023217_26780</name>
</gene>
<protein>
    <submittedName>
        <fullName evidence="6">Mycofactocin biosynthesis peptidyl-dipeptidase MftE</fullName>
    </submittedName>
</protein>
<name>A0ABP8ZDT2_9ACTN</name>
<dbReference type="InterPro" id="IPR024087">
    <property type="entry name" value="Creatininase-like_sf"/>
</dbReference>